<comment type="subcellular location">
    <subcellularLocation>
        <location evidence="1">Cellular thylakoid membrane</location>
        <topology evidence="1">Peripheral membrane protein</topology>
        <orientation evidence="1">Cytoplasmic side</orientation>
    </subcellularLocation>
</comment>
<dbReference type="EMBL" id="JAQOSQ010000002">
    <property type="protein sequence ID" value="MDJ1182156.1"/>
    <property type="molecule type" value="Genomic_DNA"/>
</dbReference>
<evidence type="ECO:0000256" key="6">
    <source>
        <dbReference type="PROSITE-ProRule" id="PRU00771"/>
    </source>
</evidence>
<name>A0ABT7BSK0_9CYAN</name>
<keyword evidence="4" id="KW-0793">Thylakoid</keyword>
<dbReference type="InterPro" id="IPR008213">
    <property type="entry name" value="CpcD-like_dom"/>
</dbReference>
<evidence type="ECO:0000313" key="9">
    <source>
        <dbReference type="Proteomes" id="UP001232992"/>
    </source>
</evidence>
<evidence type="ECO:0000256" key="2">
    <source>
        <dbReference type="ARBA" id="ARBA00022549"/>
    </source>
</evidence>
<gene>
    <name evidence="8" type="ORF">PMH09_03030</name>
</gene>
<evidence type="ECO:0000256" key="3">
    <source>
        <dbReference type="ARBA" id="ARBA00022738"/>
    </source>
</evidence>
<dbReference type="RefSeq" id="WP_283756809.1">
    <property type="nucleotide sequence ID" value="NZ_JAQOSQ010000002.1"/>
</dbReference>
<keyword evidence="2" id="KW-0042">Antenna complex</keyword>
<protein>
    <submittedName>
        <fullName evidence="8">Phycobilisome linker polypeptide</fullName>
    </submittedName>
</protein>
<keyword evidence="3 6" id="KW-0605">Phycobilisome</keyword>
<keyword evidence="5" id="KW-0472">Membrane</keyword>
<sequence>MTSDMTPSRDERIWEIEVQGGVYPSARRSRNRLKVSQRQLSTVLQRIHRMGGKILSIKCASSNLSLPLKDGDSIGVSHPSSVMPISEGDEERATADAPEIAEPEARAIEPEPTPQRSVQPQVQRPVAVYSLFPRRRIDRWQVQPVRPLRQSLSREKKRRFWYCDRQLSIAKVRRQFFSSQALRRRRRR</sequence>
<evidence type="ECO:0000259" key="7">
    <source>
        <dbReference type="PROSITE" id="PS51441"/>
    </source>
</evidence>
<organism evidence="8 9">
    <name type="scientific">Roseofilum casamattae BLCC-M143</name>
    <dbReference type="NCBI Taxonomy" id="3022442"/>
    <lineage>
        <taxon>Bacteria</taxon>
        <taxon>Bacillati</taxon>
        <taxon>Cyanobacteriota</taxon>
        <taxon>Cyanophyceae</taxon>
        <taxon>Desertifilales</taxon>
        <taxon>Desertifilaceae</taxon>
        <taxon>Roseofilum</taxon>
        <taxon>Roseofilum casamattae</taxon>
    </lineage>
</organism>
<comment type="caution">
    <text evidence="8">The sequence shown here is derived from an EMBL/GenBank/DDBJ whole genome shotgun (WGS) entry which is preliminary data.</text>
</comment>
<evidence type="ECO:0000256" key="4">
    <source>
        <dbReference type="ARBA" id="ARBA00023078"/>
    </source>
</evidence>
<reference evidence="8 9" key="1">
    <citation type="submission" date="2023-01" db="EMBL/GenBank/DDBJ databases">
        <title>Novel diversity within Roseofilum (Cyanobacteria; Desertifilaceae) from marine benthic mats with descriptions of four novel species.</title>
        <authorList>
            <person name="Wang Y."/>
            <person name="Berthold D.E."/>
            <person name="Hu J."/>
            <person name="Lefler F.W."/>
            <person name="Laughinghouse H.D. IV."/>
        </authorList>
    </citation>
    <scope>NUCLEOTIDE SEQUENCE [LARGE SCALE GENOMIC DNA]</scope>
    <source>
        <strain evidence="8 9">BLCC-M143</strain>
    </source>
</reference>
<evidence type="ECO:0000313" key="8">
    <source>
        <dbReference type="EMBL" id="MDJ1182156.1"/>
    </source>
</evidence>
<dbReference type="PROSITE" id="PS51441">
    <property type="entry name" value="CPCD_LIKE"/>
    <property type="match status" value="1"/>
</dbReference>
<evidence type="ECO:0000256" key="5">
    <source>
        <dbReference type="ARBA" id="ARBA00023136"/>
    </source>
</evidence>
<dbReference type="SMART" id="SM01094">
    <property type="entry name" value="CpcD"/>
    <property type="match status" value="1"/>
</dbReference>
<dbReference type="Proteomes" id="UP001232992">
    <property type="component" value="Unassembled WGS sequence"/>
</dbReference>
<feature type="domain" description="CpcD-like" evidence="7">
    <location>
        <begin position="11"/>
        <end position="60"/>
    </location>
</feature>
<accession>A0ABT7BSK0</accession>
<keyword evidence="9" id="KW-1185">Reference proteome</keyword>
<dbReference type="Pfam" id="PF01383">
    <property type="entry name" value="CpcD"/>
    <property type="match status" value="1"/>
</dbReference>
<evidence type="ECO:0000256" key="1">
    <source>
        <dbReference type="ARBA" id="ARBA00004445"/>
    </source>
</evidence>
<proteinExistence type="predicted"/>